<comment type="caution">
    <text evidence="4">The sequence shown here is derived from an EMBL/GenBank/DDBJ whole genome shotgun (WGS) entry which is preliminary data.</text>
</comment>
<dbReference type="Gene3D" id="3.30.1370.210">
    <property type="match status" value="1"/>
</dbReference>
<dbReference type="InterPro" id="IPR013899">
    <property type="entry name" value="DUF1771"/>
</dbReference>
<feature type="region of interest" description="Disordered" evidence="2">
    <location>
        <begin position="237"/>
        <end position="318"/>
    </location>
</feature>
<keyword evidence="1" id="KW-0863">Zinc-finger</keyword>
<dbReference type="SMART" id="SM01162">
    <property type="entry name" value="DUF1771"/>
    <property type="match status" value="1"/>
</dbReference>
<dbReference type="AlphaFoldDB" id="A0A2S5B5U9"/>
<feature type="region of interest" description="Disordered" evidence="2">
    <location>
        <begin position="686"/>
        <end position="724"/>
    </location>
</feature>
<gene>
    <name evidence="4" type="ORF">BMF94_4797</name>
</gene>
<dbReference type="InterPro" id="IPR053242">
    <property type="entry name" value="PAM2-like_domain"/>
</dbReference>
<evidence type="ECO:0000313" key="5">
    <source>
        <dbReference type="Proteomes" id="UP000237144"/>
    </source>
</evidence>
<feature type="region of interest" description="Disordered" evidence="2">
    <location>
        <begin position="740"/>
        <end position="765"/>
    </location>
</feature>
<proteinExistence type="predicted"/>
<dbReference type="InterPro" id="IPR000571">
    <property type="entry name" value="Znf_CCCH"/>
</dbReference>
<dbReference type="SMART" id="SM00356">
    <property type="entry name" value="ZnF_C3H1"/>
    <property type="match status" value="2"/>
</dbReference>
<dbReference type="Proteomes" id="UP000237144">
    <property type="component" value="Unassembled WGS sequence"/>
</dbReference>
<organism evidence="4 5">
    <name type="scientific">Rhodotorula taiwanensis</name>
    <dbReference type="NCBI Taxonomy" id="741276"/>
    <lineage>
        <taxon>Eukaryota</taxon>
        <taxon>Fungi</taxon>
        <taxon>Dikarya</taxon>
        <taxon>Basidiomycota</taxon>
        <taxon>Pucciniomycotina</taxon>
        <taxon>Microbotryomycetes</taxon>
        <taxon>Sporidiobolales</taxon>
        <taxon>Sporidiobolaceae</taxon>
        <taxon>Rhodotorula</taxon>
    </lineage>
</organism>
<feature type="compositionally biased region" description="Basic and acidic residues" evidence="2">
    <location>
        <begin position="99"/>
        <end position="111"/>
    </location>
</feature>
<feature type="region of interest" description="Disordered" evidence="2">
    <location>
        <begin position="590"/>
        <end position="613"/>
    </location>
</feature>
<feature type="domain" description="C3H1-type" evidence="3">
    <location>
        <begin position="639"/>
        <end position="667"/>
    </location>
</feature>
<dbReference type="Gene3D" id="3.30.1370.110">
    <property type="match status" value="1"/>
</dbReference>
<evidence type="ECO:0000256" key="1">
    <source>
        <dbReference type="PROSITE-ProRule" id="PRU00723"/>
    </source>
</evidence>
<protein>
    <recommendedName>
        <fullName evidence="3">C3H1-type domain-containing protein</fullName>
    </recommendedName>
</protein>
<dbReference type="OrthoDB" id="3247158at2759"/>
<dbReference type="PANTHER" id="PTHR46651:SF1">
    <property type="entry name" value="SMALL MUTS RELATED FAMILY PROTEIN"/>
    <property type="match status" value="1"/>
</dbReference>
<keyword evidence="1" id="KW-0479">Metal-binding</keyword>
<dbReference type="InterPro" id="IPR036063">
    <property type="entry name" value="Smr_dom_sf"/>
</dbReference>
<evidence type="ECO:0000313" key="4">
    <source>
        <dbReference type="EMBL" id="POY72160.1"/>
    </source>
</evidence>
<feature type="compositionally biased region" description="Low complexity" evidence="2">
    <location>
        <begin position="60"/>
        <end position="75"/>
    </location>
</feature>
<reference evidence="4 5" key="1">
    <citation type="journal article" date="2018" name="Front. Microbiol.">
        <title>Prospects for Fungal Bioremediation of Acidic Radioactive Waste Sites: Characterization and Genome Sequence of Rhodotorula taiwanensis MD1149.</title>
        <authorList>
            <person name="Tkavc R."/>
            <person name="Matrosova V.Y."/>
            <person name="Grichenko O.E."/>
            <person name="Gostincar C."/>
            <person name="Volpe R.P."/>
            <person name="Klimenkova P."/>
            <person name="Gaidamakova E.K."/>
            <person name="Zhou C.E."/>
            <person name="Stewart B.J."/>
            <person name="Lyman M.G."/>
            <person name="Malfatti S.A."/>
            <person name="Rubinfeld B."/>
            <person name="Courtot M."/>
            <person name="Singh J."/>
            <person name="Dalgard C.L."/>
            <person name="Hamilton T."/>
            <person name="Frey K.G."/>
            <person name="Gunde-Cimerman N."/>
            <person name="Dugan L."/>
            <person name="Daly M.J."/>
        </authorList>
    </citation>
    <scope>NUCLEOTIDE SEQUENCE [LARGE SCALE GENOMIC DNA]</scope>
    <source>
        <strain evidence="4 5">MD1149</strain>
    </source>
</reference>
<dbReference type="CDD" id="cd14279">
    <property type="entry name" value="CUE"/>
    <property type="match status" value="1"/>
</dbReference>
<evidence type="ECO:0000256" key="2">
    <source>
        <dbReference type="SAM" id="MobiDB-lite"/>
    </source>
</evidence>
<dbReference type="Pfam" id="PF08590">
    <property type="entry name" value="DUF1771"/>
    <property type="match status" value="1"/>
</dbReference>
<feature type="compositionally biased region" description="Low complexity" evidence="2">
    <location>
        <begin position="174"/>
        <end position="215"/>
    </location>
</feature>
<feature type="region of interest" description="Disordered" evidence="2">
    <location>
        <begin position="157"/>
        <end position="217"/>
    </location>
</feature>
<feature type="domain" description="C3H1-type" evidence="3">
    <location>
        <begin position="615"/>
        <end position="638"/>
    </location>
</feature>
<dbReference type="PANTHER" id="PTHR46651">
    <property type="entry name" value="POLYADENYLATE-BINDING PROTEIN-INTERACTING PROTEIN 7"/>
    <property type="match status" value="1"/>
</dbReference>
<dbReference type="STRING" id="741276.A0A2S5B5U9"/>
<name>A0A2S5B5U9_9BASI</name>
<feature type="compositionally biased region" description="Polar residues" evidence="2">
    <location>
        <begin position="740"/>
        <end position="751"/>
    </location>
</feature>
<feature type="zinc finger region" description="C3H1-type" evidence="1">
    <location>
        <begin position="639"/>
        <end position="667"/>
    </location>
</feature>
<feature type="region of interest" description="Disordered" evidence="2">
    <location>
        <begin position="60"/>
        <end position="120"/>
    </location>
</feature>
<feature type="zinc finger region" description="C3H1-type" evidence="1">
    <location>
        <begin position="615"/>
        <end position="638"/>
    </location>
</feature>
<keyword evidence="1" id="KW-0862">Zinc</keyword>
<evidence type="ECO:0000259" key="3">
    <source>
        <dbReference type="PROSITE" id="PS50103"/>
    </source>
</evidence>
<accession>A0A2S5B5U9</accession>
<keyword evidence="5" id="KW-1185">Reference proteome</keyword>
<dbReference type="EMBL" id="PJQD01000057">
    <property type="protein sequence ID" value="POY72160.1"/>
    <property type="molecule type" value="Genomic_DNA"/>
</dbReference>
<feature type="compositionally biased region" description="Gly residues" evidence="2">
    <location>
        <begin position="591"/>
        <end position="600"/>
    </location>
</feature>
<sequence length="997" mass="105484">MPVDSTDSYPHTRALLHYLFTVYGRGKGVGTSPPAPLPPNSSMALLEISVRKLALAQHRAASAASSSAPSDTSATTDDEDEGDKKSVSARSAADDLPDEDKTKLVIDKLEDPSVDEDDMPDAIKETLNDLLVIPPGEIVDLDPLILALLHRHREDLHPSGNPVPPLPNHGSVTPGSRPSLSRSSSLRGSGMLAPGTPRGAGSRSPSRSPWSSPKPLARTLNANSSAFKFSVAASEFRPGVAGSGRASPASPGTPGRTRSPMPISAHQAQQNWALNHSPLSTPRHSVAGSVADTASAASSPGYFPRELDPAAGASAQSKSARMPWADLASSNGDAEEETNGVHARLDDAGLPAETMTAFGGGGSTASPLYSPAIPIDQTAYGHPQTMVPLMTEDGQQWAEYPAGAAPEAGYYYPPQGYPAPPPGFAPPVEYGVYQGGPMFDPAMYGGAEAFVPGGGPAGGDAFEMRGPGPAFITLPGPAPGEMPSIDFANQLSGSSGLGSIGAYAMTPFDHLHSIFGDSISAEVLEEALNRSGFDVDQAIEYVIDTQIGNVQPPPPMMADIPPGMMPAPQSRGFGASGSRPLIISHDSFDGFSGGNGGRGQWGARSGTPTGADSRGVGGRVCRFYLAGNCLRSDCKFSHDVSKAVCKFWLRGHCLKGDGRCDFLHSIPPVLRADYEARTRMRQEAMYNAPPESIPDEGPELDFPTLGDAPRSRRPMGGRGTVQLDPNRTRFAGAVKYGQKVSTPLPSRNEPTVASAKEAAPAAPRRSARLNLRPPALLPTLPTGQSLAALYIRYRQNFLELGANRNKCLAKAAECFKRGDGAGARKWSREAQDWSRQVAIEGRDSALKIVEERKRILKEAIDANEGRGGSVDDVPDRRARGQERGGGICLGVVSKAVVSDSRPLTEEERTEVALDLHALHTDEAIGFMGDFLLKLESQKFQGLAFIVIGQQKHSGSSAPDKGEAAGRLRLERATTEFLSDQGWAWRNFDGILAVDCLR</sequence>
<feature type="compositionally biased region" description="Polar residues" evidence="2">
    <location>
        <begin position="266"/>
        <end position="283"/>
    </location>
</feature>
<dbReference type="GO" id="GO:0008270">
    <property type="term" value="F:zinc ion binding"/>
    <property type="evidence" value="ECO:0007669"/>
    <property type="project" value="UniProtKB-KW"/>
</dbReference>
<dbReference type="PROSITE" id="PS50103">
    <property type="entry name" value="ZF_C3H1"/>
    <property type="match status" value="2"/>
</dbReference>